<evidence type="ECO:0000256" key="4">
    <source>
        <dbReference type="ARBA" id="ARBA00022776"/>
    </source>
</evidence>
<protein>
    <recommendedName>
        <fullName evidence="9">Kinetochore protein SPC25</fullName>
    </recommendedName>
</protein>
<keyword evidence="4 9" id="KW-0498">Mitosis</keyword>
<evidence type="ECO:0000256" key="9">
    <source>
        <dbReference type="RuleBase" id="RU367150"/>
    </source>
</evidence>
<evidence type="ECO:0000259" key="11">
    <source>
        <dbReference type="Pfam" id="PF08234"/>
    </source>
</evidence>
<keyword evidence="9" id="KW-0539">Nucleus</keyword>
<evidence type="ECO:0000256" key="2">
    <source>
        <dbReference type="ARBA" id="ARBA00022454"/>
    </source>
</evidence>
<dbReference type="CDD" id="cd23784">
    <property type="entry name" value="RWD_Spc25"/>
    <property type="match status" value="1"/>
</dbReference>
<keyword evidence="13" id="KW-1185">Reference proteome</keyword>
<dbReference type="GO" id="GO:0005634">
    <property type="term" value="C:nucleus"/>
    <property type="evidence" value="ECO:0007669"/>
    <property type="project" value="UniProtKB-SubCell"/>
</dbReference>
<accession>A0AAV9UBR4</accession>
<dbReference type="InterPro" id="IPR045143">
    <property type="entry name" value="Spc25"/>
</dbReference>
<dbReference type="PANTHER" id="PTHR14281:SF0">
    <property type="entry name" value="KINETOCHORE PROTEIN SPC25"/>
    <property type="match status" value="1"/>
</dbReference>
<dbReference type="GO" id="GO:0007059">
    <property type="term" value="P:chromosome segregation"/>
    <property type="evidence" value="ECO:0007669"/>
    <property type="project" value="InterPro"/>
</dbReference>
<feature type="region of interest" description="Disordered" evidence="10">
    <location>
        <begin position="1"/>
        <end position="29"/>
    </location>
</feature>
<comment type="subunit">
    <text evidence="9">Component of the NDC80 complex.</text>
</comment>
<comment type="subcellular location">
    <subcellularLocation>
        <location evidence="9">Nucleus</location>
    </subcellularLocation>
    <subcellularLocation>
        <location evidence="9">Chromosome</location>
        <location evidence="9">Centromere</location>
        <location evidence="9">Kinetochore</location>
    </subcellularLocation>
</comment>
<reference evidence="12 13" key="1">
    <citation type="submission" date="2019-10" db="EMBL/GenBank/DDBJ databases">
        <authorList>
            <person name="Palmer J.M."/>
        </authorList>
    </citation>
    <scope>NUCLEOTIDE SEQUENCE [LARGE SCALE GENOMIC DNA]</scope>
    <source>
        <strain evidence="12 13">TWF696</strain>
    </source>
</reference>
<dbReference type="InterPro" id="IPR013255">
    <property type="entry name" value="Spc25_C"/>
</dbReference>
<keyword evidence="6" id="KW-0175">Coiled coil</keyword>
<proteinExistence type="inferred from homology"/>
<evidence type="ECO:0000313" key="12">
    <source>
        <dbReference type="EMBL" id="KAK6339050.1"/>
    </source>
</evidence>
<evidence type="ECO:0000256" key="1">
    <source>
        <dbReference type="ARBA" id="ARBA00006379"/>
    </source>
</evidence>
<sequence length="276" mass="31431">MRHSTTFDTQHSASNLHPSTSQPDQPESLKMTSLETAAIPPNIAAQLPSVNFGFDELKERMSKFTLAFDEFIEKRREKALDTRTNFARDVADLAENEKTIRKNIEHYEQEEIKIAANTEKEIQETADLENEISTIRSQKATREAENETLNAQIREQAAAISKKRAKLLEEKQALASQANHNQPELAFWEDYLGLRIEGAGRLDHVRFIFTCLDPAEPEREFEIVVSVESRDYEIIGARPKLDEATKAKCLDILNETRSIAKFLKAVRQEFKNGVGK</sequence>
<dbReference type="Proteomes" id="UP001375240">
    <property type="component" value="Unassembled WGS sequence"/>
</dbReference>
<organism evidence="12 13">
    <name type="scientific">Orbilia brochopaga</name>
    <dbReference type="NCBI Taxonomy" id="3140254"/>
    <lineage>
        <taxon>Eukaryota</taxon>
        <taxon>Fungi</taxon>
        <taxon>Dikarya</taxon>
        <taxon>Ascomycota</taxon>
        <taxon>Pezizomycotina</taxon>
        <taxon>Orbiliomycetes</taxon>
        <taxon>Orbiliales</taxon>
        <taxon>Orbiliaceae</taxon>
        <taxon>Orbilia</taxon>
    </lineage>
</organism>
<comment type="caution">
    <text evidence="12">The sequence shown here is derived from an EMBL/GenBank/DDBJ whole genome shotgun (WGS) entry which is preliminary data.</text>
</comment>
<keyword evidence="3 9" id="KW-0132">Cell division</keyword>
<evidence type="ECO:0000256" key="5">
    <source>
        <dbReference type="ARBA" id="ARBA00022838"/>
    </source>
</evidence>
<keyword evidence="7 9" id="KW-0131">Cell cycle</keyword>
<name>A0AAV9UBR4_9PEZI</name>
<keyword evidence="5 9" id="KW-0995">Kinetochore</keyword>
<keyword evidence="8 9" id="KW-0137">Centromere</keyword>
<evidence type="ECO:0000256" key="7">
    <source>
        <dbReference type="ARBA" id="ARBA00023306"/>
    </source>
</evidence>
<evidence type="ECO:0000256" key="3">
    <source>
        <dbReference type="ARBA" id="ARBA00022618"/>
    </source>
</evidence>
<comment type="similarity">
    <text evidence="1 9">Belongs to the SPC25 family.</text>
</comment>
<evidence type="ECO:0000256" key="6">
    <source>
        <dbReference type="ARBA" id="ARBA00023054"/>
    </source>
</evidence>
<evidence type="ECO:0000256" key="8">
    <source>
        <dbReference type="ARBA" id="ARBA00023328"/>
    </source>
</evidence>
<dbReference type="Gene3D" id="3.30.457.50">
    <property type="entry name" value="Chromosome segregation protein Spc25"/>
    <property type="match status" value="1"/>
</dbReference>
<dbReference type="AlphaFoldDB" id="A0AAV9UBR4"/>
<dbReference type="EMBL" id="JAVHNQ010000009">
    <property type="protein sequence ID" value="KAK6339050.1"/>
    <property type="molecule type" value="Genomic_DNA"/>
</dbReference>
<dbReference type="FunFam" id="3.30.457.50:FF:000001">
    <property type="entry name" value="Probable kinetochore protein spc25"/>
    <property type="match status" value="1"/>
</dbReference>
<dbReference type="GO" id="GO:0031262">
    <property type="term" value="C:Ndc80 complex"/>
    <property type="evidence" value="ECO:0007669"/>
    <property type="project" value="InterPro"/>
</dbReference>
<evidence type="ECO:0000256" key="10">
    <source>
        <dbReference type="SAM" id="MobiDB-lite"/>
    </source>
</evidence>
<feature type="domain" description="Chromosome segregation protein Spc25 C-terminal" evidence="11">
    <location>
        <begin position="202"/>
        <end position="271"/>
    </location>
</feature>
<dbReference type="GO" id="GO:0051301">
    <property type="term" value="P:cell division"/>
    <property type="evidence" value="ECO:0007669"/>
    <property type="project" value="UniProtKB-UniRule"/>
</dbReference>
<comment type="function">
    <text evidence="9">Acts as a component of the essential kinetochore-associated NDC80 complex, which is required for chromosome segregation and spindle checkpoint activity.</text>
</comment>
<dbReference type="Pfam" id="PF08234">
    <property type="entry name" value="Spindle_Spc25"/>
    <property type="match status" value="1"/>
</dbReference>
<evidence type="ECO:0000313" key="13">
    <source>
        <dbReference type="Proteomes" id="UP001375240"/>
    </source>
</evidence>
<keyword evidence="2 9" id="KW-0158">Chromosome</keyword>
<dbReference type="PANTHER" id="PTHR14281">
    <property type="entry name" value="KINETOCHORE PROTEIN SPC25-RELATED"/>
    <property type="match status" value="1"/>
</dbReference>
<gene>
    <name evidence="12" type="primary">SPC25</name>
    <name evidence="12" type="ORF">TWF696_009843</name>
</gene>